<evidence type="ECO:0000313" key="1">
    <source>
        <dbReference type="EMBL" id="TWT51199.1"/>
    </source>
</evidence>
<protein>
    <submittedName>
        <fullName evidence="1">Uncharacterized protein</fullName>
    </submittedName>
</protein>
<dbReference type="EMBL" id="SJPI01000002">
    <property type="protein sequence ID" value="TWT51199.1"/>
    <property type="molecule type" value="Genomic_DNA"/>
</dbReference>
<proteinExistence type="predicted"/>
<reference evidence="1 2" key="1">
    <citation type="submission" date="2019-02" db="EMBL/GenBank/DDBJ databases">
        <title>Deep-cultivation of Planctomycetes and their phenomic and genomic characterization uncovers novel biology.</title>
        <authorList>
            <person name="Wiegand S."/>
            <person name="Jogler M."/>
            <person name="Boedeker C."/>
            <person name="Pinto D."/>
            <person name="Vollmers J."/>
            <person name="Rivas-Marin E."/>
            <person name="Kohn T."/>
            <person name="Peeters S.H."/>
            <person name="Heuer A."/>
            <person name="Rast P."/>
            <person name="Oberbeckmann S."/>
            <person name="Bunk B."/>
            <person name="Jeske O."/>
            <person name="Meyerdierks A."/>
            <person name="Storesund J.E."/>
            <person name="Kallscheuer N."/>
            <person name="Luecker S."/>
            <person name="Lage O.M."/>
            <person name="Pohl T."/>
            <person name="Merkel B.J."/>
            <person name="Hornburger P."/>
            <person name="Mueller R.-W."/>
            <person name="Bruemmer F."/>
            <person name="Labrenz M."/>
            <person name="Spormann A.M."/>
            <person name="Op Den Camp H."/>
            <person name="Overmann J."/>
            <person name="Amann R."/>
            <person name="Jetten M.S.M."/>
            <person name="Mascher T."/>
            <person name="Medema M.H."/>
            <person name="Devos D.P."/>
            <person name="Kaster A.-K."/>
            <person name="Ovreas L."/>
            <person name="Rohde M."/>
            <person name="Galperin M.Y."/>
            <person name="Jogler C."/>
        </authorList>
    </citation>
    <scope>NUCLEOTIDE SEQUENCE [LARGE SCALE GENOMIC DNA]</scope>
    <source>
        <strain evidence="1 2">Pla22</strain>
    </source>
</reference>
<name>A0A5C5WM31_9BACT</name>
<organism evidence="1 2">
    <name type="scientific">Rubripirellula amarantea</name>
    <dbReference type="NCBI Taxonomy" id="2527999"/>
    <lineage>
        <taxon>Bacteria</taxon>
        <taxon>Pseudomonadati</taxon>
        <taxon>Planctomycetota</taxon>
        <taxon>Planctomycetia</taxon>
        <taxon>Pirellulales</taxon>
        <taxon>Pirellulaceae</taxon>
        <taxon>Rubripirellula</taxon>
    </lineage>
</organism>
<gene>
    <name evidence="1" type="ORF">Pla22_39760</name>
</gene>
<comment type="caution">
    <text evidence="1">The sequence shown here is derived from an EMBL/GenBank/DDBJ whole genome shotgun (WGS) entry which is preliminary data.</text>
</comment>
<evidence type="ECO:0000313" key="2">
    <source>
        <dbReference type="Proteomes" id="UP000316598"/>
    </source>
</evidence>
<dbReference type="AlphaFoldDB" id="A0A5C5WM31"/>
<accession>A0A5C5WM31</accession>
<keyword evidence="2" id="KW-1185">Reference proteome</keyword>
<dbReference type="Proteomes" id="UP000316598">
    <property type="component" value="Unassembled WGS sequence"/>
</dbReference>
<sequence length="130" mass="14126">MEAVLAAALLFTAGIAVAKYAKDVRKLDRNADVTIAAKLACDNTVERLRTTPADQWMDTASDIAEQVSDAAGLPMTIDVSEFETNDSRGQHAEILARYHGDIVYRTHAWSLLEPTAETNDESSAESEDAL</sequence>